<protein>
    <recommendedName>
        <fullName evidence="4 10">2-dehydropantoate 2-reductase</fullName>
        <ecNumber evidence="3 10">1.1.1.169</ecNumber>
    </recommendedName>
    <alternativeName>
        <fullName evidence="8 10">Ketopantoate reductase</fullName>
    </alternativeName>
</protein>
<accession>A0A3N1PKL5</accession>
<dbReference type="Gene3D" id="3.40.50.720">
    <property type="entry name" value="NAD(P)-binding Rossmann-like Domain"/>
    <property type="match status" value="1"/>
</dbReference>
<evidence type="ECO:0000256" key="6">
    <source>
        <dbReference type="ARBA" id="ARBA00022857"/>
    </source>
</evidence>
<keyword evidence="5 10" id="KW-0566">Pantothenate biosynthesis</keyword>
<keyword evidence="14" id="KW-1185">Reference proteome</keyword>
<dbReference type="RefSeq" id="WP_170164080.1">
    <property type="nucleotide sequence ID" value="NZ_RJUL01000004.1"/>
</dbReference>
<evidence type="ECO:0000256" key="8">
    <source>
        <dbReference type="ARBA" id="ARBA00032024"/>
    </source>
</evidence>
<keyword evidence="6 10" id="KW-0521">NADP</keyword>
<evidence type="ECO:0000256" key="4">
    <source>
        <dbReference type="ARBA" id="ARBA00019465"/>
    </source>
</evidence>
<dbReference type="Gene3D" id="1.10.1040.10">
    <property type="entry name" value="N-(1-d-carboxylethyl)-l-norvaline Dehydrogenase, domain 2"/>
    <property type="match status" value="1"/>
</dbReference>
<gene>
    <name evidence="13" type="ORF">EDC28_104380</name>
</gene>
<dbReference type="GO" id="GO:0050661">
    <property type="term" value="F:NADP binding"/>
    <property type="evidence" value="ECO:0007669"/>
    <property type="project" value="TreeGrafter"/>
</dbReference>
<dbReference type="AlphaFoldDB" id="A0A3N1PKL5"/>
<reference evidence="13 14" key="1">
    <citation type="submission" date="2018-11" db="EMBL/GenBank/DDBJ databases">
        <title>Genomic Encyclopedia of Type Strains, Phase IV (KMG-IV): sequencing the most valuable type-strain genomes for metagenomic binning, comparative biology and taxonomic classification.</title>
        <authorList>
            <person name="Goeker M."/>
        </authorList>
    </citation>
    <scope>NUCLEOTIDE SEQUENCE [LARGE SCALE GENOMIC DNA]</scope>
    <source>
        <strain evidence="13 14">DSM 21945</strain>
    </source>
</reference>
<evidence type="ECO:0000256" key="10">
    <source>
        <dbReference type="RuleBase" id="RU362068"/>
    </source>
</evidence>
<comment type="caution">
    <text evidence="13">The sequence shown here is derived from an EMBL/GenBank/DDBJ whole genome shotgun (WGS) entry which is preliminary data.</text>
</comment>
<comment type="similarity">
    <text evidence="2 10">Belongs to the ketopantoate reductase family.</text>
</comment>
<comment type="function">
    <text evidence="10">Catalyzes the NADPH-dependent reduction of ketopantoate into pantoic acid.</text>
</comment>
<dbReference type="SUPFAM" id="SSF51735">
    <property type="entry name" value="NAD(P)-binding Rossmann-fold domains"/>
    <property type="match status" value="1"/>
</dbReference>
<dbReference type="InterPro" id="IPR013332">
    <property type="entry name" value="KPR_N"/>
</dbReference>
<dbReference type="EMBL" id="RJUL01000004">
    <property type="protein sequence ID" value="ROQ27721.1"/>
    <property type="molecule type" value="Genomic_DNA"/>
</dbReference>
<name>A0A3N1PKL5_9GAMM</name>
<dbReference type="Proteomes" id="UP000268033">
    <property type="component" value="Unassembled WGS sequence"/>
</dbReference>
<dbReference type="InterPro" id="IPR008927">
    <property type="entry name" value="6-PGluconate_DH-like_C_sf"/>
</dbReference>
<dbReference type="PANTHER" id="PTHR43765">
    <property type="entry name" value="2-DEHYDROPANTOATE 2-REDUCTASE-RELATED"/>
    <property type="match status" value="1"/>
</dbReference>
<comment type="pathway">
    <text evidence="1 10">Cofactor biosynthesis; (R)-pantothenate biosynthesis; (R)-pantoate from 3-methyl-2-oxobutanoate: step 2/2.</text>
</comment>
<evidence type="ECO:0000256" key="9">
    <source>
        <dbReference type="ARBA" id="ARBA00048793"/>
    </source>
</evidence>
<dbReference type="STRING" id="584787.GCA_001247655_02136"/>
<dbReference type="PANTHER" id="PTHR43765:SF2">
    <property type="entry name" value="2-DEHYDROPANTOATE 2-REDUCTASE"/>
    <property type="match status" value="1"/>
</dbReference>
<evidence type="ECO:0000256" key="3">
    <source>
        <dbReference type="ARBA" id="ARBA00013014"/>
    </source>
</evidence>
<keyword evidence="7 10" id="KW-0560">Oxidoreductase</keyword>
<proteinExistence type="inferred from homology"/>
<dbReference type="InterPro" id="IPR003710">
    <property type="entry name" value="ApbA"/>
</dbReference>
<dbReference type="GO" id="GO:0008677">
    <property type="term" value="F:2-dehydropantoate 2-reductase activity"/>
    <property type="evidence" value="ECO:0007669"/>
    <property type="project" value="UniProtKB-EC"/>
</dbReference>
<dbReference type="Pfam" id="PF02558">
    <property type="entry name" value="ApbA"/>
    <property type="match status" value="1"/>
</dbReference>
<organism evidence="13 14">
    <name type="scientific">Gallaecimonas pentaromativorans</name>
    <dbReference type="NCBI Taxonomy" id="584787"/>
    <lineage>
        <taxon>Bacteria</taxon>
        <taxon>Pseudomonadati</taxon>
        <taxon>Pseudomonadota</taxon>
        <taxon>Gammaproteobacteria</taxon>
        <taxon>Enterobacterales</taxon>
        <taxon>Gallaecimonadaceae</taxon>
        <taxon>Gallaecimonas</taxon>
    </lineage>
</organism>
<evidence type="ECO:0000256" key="1">
    <source>
        <dbReference type="ARBA" id="ARBA00004994"/>
    </source>
</evidence>
<dbReference type="NCBIfam" id="TIGR00745">
    <property type="entry name" value="apbA_panE"/>
    <property type="match status" value="1"/>
</dbReference>
<dbReference type="InterPro" id="IPR036291">
    <property type="entry name" value="NAD(P)-bd_dom_sf"/>
</dbReference>
<dbReference type="EC" id="1.1.1.169" evidence="3 10"/>
<dbReference type="GO" id="GO:0015940">
    <property type="term" value="P:pantothenate biosynthetic process"/>
    <property type="evidence" value="ECO:0007669"/>
    <property type="project" value="UniProtKB-UniPathway"/>
</dbReference>
<evidence type="ECO:0000313" key="13">
    <source>
        <dbReference type="EMBL" id="ROQ27721.1"/>
    </source>
</evidence>
<feature type="domain" description="Ketopantoate reductase N-terminal" evidence="11">
    <location>
        <begin position="8"/>
        <end position="149"/>
    </location>
</feature>
<evidence type="ECO:0000256" key="7">
    <source>
        <dbReference type="ARBA" id="ARBA00023002"/>
    </source>
</evidence>
<sequence>MRTEQSRVLVAGAGCIGTWLGARLQAKGVEVCYLGREATFERLQNGLKVSGLGEAFALEKLTVVNHSAEAFDWVILACKRPDTKALLDSIPEVLAHNPTLIVAQNGLGAADTAAKLSGCSAHALMVPFNLQWLAPGELYQATGGQVVVPRELGVFASAWDAEITNDIAAVQAGKLLLNLNNAINGLCGLPLAQELSQQPFRQVLAGAQQEALKVFKAKGIKPAKLLGAPAALLPYVLRLPDKAFTRLAKGLLAMEAEARSSLYDDLAAGRPTEIAFLNGWVVQEAEALGLPVPINRHLCALVEEAEHQGACPNLDAKALLAP</sequence>
<dbReference type="Pfam" id="PF08546">
    <property type="entry name" value="ApbA_C"/>
    <property type="match status" value="1"/>
</dbReference>
<comment type="catalytic activity">
    <reaction evidence="9 10">
        <text>(R)-pantoate + NADP(+) = 2-dehydropantoate + NADPH + H(+)</text>
        <dbReference type="Rhea" id="RHEA:16233"/>
        <dbReference type="ChEBI" id="CHEBI:11561"/>
        <dbReference type="ChEBI" id="CHEBI:15378"/>
        <dbReference type="ChEBI" id="CHEBI:15980"/>
        <dbReference type="ChEBI" id="CHEBI:57783"/>
        <dbReference type="ChEBI" id="CHEBI:58349"/>
        <dbReference type="EC" id="1.1.1.169"/>
    </reaction>
</comment>
<dbReference type="GO" id="GO:0005737">
    <property type="term" value="C:cytoplasm"/>
    <property type="evidence" value="ECO:0007669"/>
    <property type="project" value="TreeGrafter"/>
</dbReference>
<evidence type="ECO:0000259" key="12">
    <source>
        <dbReference type="Pfam" id="PF08546"/>
    </source>
</evidence>
<dbReference type="InterPro" id="IPR050838">
    <property type="entry name" value="Ketopantoate_reductase"/>
</dbReference>
<evidence type="ECO:0000313" key="14">
    <source>
        <dbReference type="Proteomes" id="UP000268033"/>
    </source>
</evidence>
<evidence type="ECO:0000256" key="5">
    <source>
        <dbReference type="ARBA" id="ARBA00022655"/>
    </source>
</evidence>
<feature type="domain" description="Ketopantoate reductase C-terminal" evidence="12">
    <location>
        <begin position="166"/>
        <end position="304"/>
    </location>
</feature>
<dbReference type="UniPathway" id="UPA00028">
    <property type="reaction ID" value="UER00004"/>
</dbReference>
<dbReference type="InterPro" id="IPR013752">
    <property type="entry name" value="KPA_reductase"/>
</dbReference>
<dbReference type="InterPro" id="IPR013328">
    <property type="entry name" value="6PGD_dom2"/>
</dbReference>
<evidence type="ECO:0000256" key="2">
    <source>
        <dbReference type="ARBA" id="ARBA00007870"/>
    </source>
</evidence>
<dbReference type="SUPFAM" id="SSF48179">
    <property type="entry name" value="6-phosphogluconate dehydrogenase C-terminal domain-like"/>
    <property type="match status" value="1"/>
</dbReference>
<evidence type="ECO:0000259" key="11">
    <source>
        <dbReference type="Pfam" id="PF02558"/>
    </source>
</evidence>